<dbReference type="EMBL" id="QKKF02007188">
    <property type="protein sequence ID" value="RZF46068.1"/>
    <property type="molecule type" value="Genomic_DNA"/>
</dbReference>
<dbReference type="PANTHER" id="PTHR15157:SF5">
    <property type="entry name" value="UV RADIATION RESISTANCE-ASSOCIATED GENE PROTEIN"/>
    <property type="match status" value="1"/>
</dbReference>
<protein>
    <recommendedName>
        <fullName evidence="5">UV radiation resistance-associated gene protein</fullName>
    </recommendedName>
</protein>
<dbReference type="GO" id="GO:0000323">
    <property type="term" value="C:lytic vacuole"/>
    <property type="evidence" value="ECO:0007669"/>
    <property type="project" value="TreeGrafter"/>
</dbReference>
<dbReference type="InterPro" id="IPR018791">
    <property type="entry name" value="UV_resistance/autophagy_Atg14"/>
</dbReference>
<evidence type="ECO:0000256" key="1">
    <source>
        <dbReference type="ARBA" id="ARBA00023054"/>
    </source>
</evidence>
<organism evidence="3 4">
    <name type="scientific">Laodelphax striatellus</name>
    <name type="common">Small brown planthopper</name>
    <name type="synonym">Delphax striatella</name>
    <dbReference type="NCBI Taxonomy" id="195883"/>
    <lineage>
        <taxon>Eukaryota</taxon>
        <taxon>Metazoa</taxon>
        <taxon>Ecdysozoa</taxon>
        <taxon>Arthropoda</taxon>
        <taxon>Hexapoda</taxon>
        <taxon>Insecta</taxon>
        <taxon>Pterygota</taxon>
        <taxon>Neoptera</taxon>
        <taxon>Paraneoptera</taxon>
        <taxon>Hemiptera</taxon>
        <taxon>Auchenorrhyncha</taxon>
        <taxon>Fulgoroidea</taxon>
        <taxon>Delphacidae</taxon>
        <taxon>Criomorphinae</taxon>
        <taxon>Laodelphax</taxon>
    </lineage>
</organism>
<dbReference type="STRING" id="195883.A0A482XLA4"/>
<dbReference type="OrthoDB" id="72772at2759"/>
<accession>A0A482XLA4</accession>
<sequence length="639" mass="72355">MSLLQQRATLRWKEWLPLSTEQQRLRSVIQIIAYNVKFETEKKCEKCSFYYTLHTTTMSAPFYTSEKIESENPKWAELEVNRQFGSATGIVIRLWHHSEHGDQVITVWGVYFSGLVYLGPKLVSSDPSSFQSNTIIFYMKGGYFTAPHCFKTERLPPVRKRTTPLNAADVKPSYTVSSLSRLHTVQHAIKKQVQAVDLLREKITAGGLGGHSNEPKESAILRRLMSKGRPRAQYQDFLKVKKEAEIVRYKVQLLAQEKDRKLSELRQIAAKKDSITEENQDRGCELMERYRALNRDVEKLKECRRIAAETKDALSQINAQLMFRRRQLISELNLIYPIIQMADDKYTICDVHLPNSEDFAGVNEAMISVGLGFVAHLLQMISYFLNVPLRYPLFHFGSRSTIMDHITDKISEKEREFPLFAKGKEKLQFNYGVYLLNKNIAQLRWYCGLTTSDLRATLPNLADLLNLRPSHSVSGFEVHHRTLSSSSIGSSPSPVNPPRMMTSARHHRALKANLSFSLDKGLDELHGGDTPSGSFRNAYVSSQSVLSGAGTDPGSSVTSKHSHATDTNGTPHPVTNSDKYSSTLNVESCWNCDELSVMSAPEQLETLSRKSPVISLDNKLERLKDFKVTSRKEEIASTD</sequence>
<reference evidence="3 4" key="1">
    <citation type="journal article" date="2017" name="Gigascience">
        <title>Genome sequence of the small brown planthopper, Laodelphax striatellus.</title>
        <authorList>
            <person name="Zhu J."/>
            <person name="Jiang F."/>
            <person name="Wang X."/>
            <person name="Yang P."/>
            <person name="Bao Y."/>
            <person name="Zhao W."/>
            <person name="Wang W."/>
            <person name="Lu H."/>
            <person name="Wang Q."/>
            <person name="Cui N."/>
            <person name="Li J."/>
            <person name="Chen X."/>
            <person name="Luo L."/>
            <person name="Yu J."/>
            <person name="Kang L."/>
            <person name="Cui F."/>
        </authorList>
    </citation>
    <scope>NUCLEOTIDE SEQUENCE [LARGE SCALE GENOMIC DNA]</scope>
    <source>
        <strain evidence="3">Lst14</strain>
    </source>
</reference>
<name>A0A482XLA4_LAOST</name>
<evidence type="ECO:0000256" key="2">
    <source>
        <dbReference type="SAM" id="MobiDB-lite"/>
    </source>
</evidence>
<dbReference type="Pfam" id="PF10186">
    <property type="entry name" value="ATG14"/>
    <property type="match status" value="1"/>
</dbReference>
<keyword evidence="4" id="KW-1185">Reference proteome</keyword>
<proteinExistence type="predicted"/>
<dbReference type="GO" id="GO:0032991">
    <property type="term" value="C:protein-containing complex"/>
    <property type="evidence" value="ECO:0007669"/>
    <property type="project" value="UniProtKB-ARBA"/>
</dbReference>
<dbReference type="Proteomes" id="UP000291343">
    <property type="component" value="Unassembled WGS sequence"/>
</dbReference>
<dbReference type="GO" id="GO:0005768">
    <property type="term" value="C:endosome"/>
    <property type="evidence" value="ECO:0007669"/>
    <property type="project" value="TreeGrafter"/>
</dbReference>
<gene>
    <name evidence="3" type="ORF">LSTR_LSTR004781</name>
</gene>
<evidence type="ECO:0000313" key="4">
    <source>
        <dbReference type="Proteomes" id="UP000291343"/>
    </source>
</evidence>
<dbReference type="InParanoid" id="A0A482XLA4"/>
<keyword evidence="1" id="KW-0175">Coiled coil</keyword>
<dbReference type="GO" id="GO:0035493">
    <property type="term" value="P:SNARE complex assembly"/>
    <property type="evidence" value="ECO:0007669"/>
    <property type="project" value="TreeGrafter"/>
</dbReference>
<evidence type="ECO:0000313" key="3">
    <source>
        <dbReference type="EMBL" id="RZF46068.1"/>
    </source>
</evidence>
<feature type="region of interest" description="Disordered" evidence="2">
    <location>
        <begin position="545"/>
        <end position="579"/>
    </location>
</feature>
<dbReference type="PANTHER" id="PTHR15157">
    <property type="entry name" value="UV RADIATION RESISTANCE-ASSOCIATED GENE PROTEIN"/>
    <property type="match status" value="1"/>
</dbReference>
<comment type="caution">
    <text evidence="3">The sequence shown here is derived from an EMBL/GenBank/DDBJ whole genome shotgun (WGS) entry which is preliminary data.</text>
</comment>
<dbReference type="FunCoup" id="A0A482XLA4">
    <property type="interactions" value="439"/>
</dbReference>
<dbReference type="AlphaFoldDB" id="A0A482XLA4"/>
<feature type="compositionally biased region" description="Polar residues" evidence="2">
    <location>
        <begin position="553"/>
        <end position="579"/>
    </location>
</feature>
<dbReference type="GO" id="GO:0000149">
    <property type="term" value="F:SNARE binding"/>
    <property type="evidence" value="ECO:0007669"/>
    <property type="project" value="TreeGrafter"/>
</dbReference>
<evidence type="ECO:0008006" key="5">
    <source>
        <dbReference type="Google" id="ProtNLM"/>
    </source>
</evidence>